<proteinExistence type="predicted"/>
<accession>A0A5B1MFH2</accession>
<dbReference type="InterPro" id="IPR032710">
    <property type="entry name" value="NTF2-like_dom_sf"/>
</dbReference>
<organism evidence="2 3">
    <name type="scientific">Mycolicibacter arupensis</name>
    <dbReference type="NCBI Taxonomy" id="342002"/>
    <lineage>
        <taxon>Bacteria</taxon>
        <taxon>Bacillati</taxon>
        <taxon>Actinomycetota</taxon>
        <taxon>Actinomycetes</taxon>
        <taxon>Mycobacteriales</taxon>
        <taxon>Mycobacteriaceae</taxon>
        <taxon>Mycolicibacter</taxon>
    </lineage>
</organism>
<protein>
    <recommendedName>
        <fullName evidence="1">SnoaL-like domain-containing protein</fullName>
    </recommendedName>
</protein>
<dbReference type="SUPFAM" id="SSF54427">
    <property type="entry name" value="NTF2-like"/>
    <property type="match status" value="1"/>
</dbReference>
<dbReference type="InterPro" id="IPR037401">
    <property type="entry name" value="SnoaL-like"/>
</dbReference>
<evidence type="ECO:0000259" key="1">
    <source>
        <dbReference type="Pfam" id="PF13577"/>
    </source>
</evidence>
<sequence length="119" mass="13242">MPDTDVLREVLNRWKAAIDAQDPEGVSAVFAEDALFQGLRRYSVGRQGVREYYASQAPGMTVDYQILHIRRLASNQVLGYLSADFGFPDRSPVNLFLGVIVEHTEDAGSITYYQASQIG</sequence>
<name>A0A5B1MFH2_9MYCO</name>
<feature type="domain" description="SnoaL-like" evidence="1">
    <location>
        <begin position="5"/>
        <end position="65"/>
    </location>
</feature>
<dbReference type="AlphaFoldDB" id="A0A5B1MFH2"/>
<dbReference type="Gene3D" id="3.10.450.50">
    <property type="match status" value="1"/>
</dbReference>
<evidence type="ECO:0000313" key="2">
    <source>
        <dbReference type="EMBL" id="TXI50729.1"/>
    </source>
</evidence>
<dbReference type="EMBL" id="SSGD01000155">
    <property type="protein sequence ID" value="TXI50729.1"/>
    <property type="molecule type" value="Genomic_DNA"/>
</dbReference>
<evidence type="ECO:0000313" key="3">
    <source>
        <dbReference type="Proteomes" id="UP000321797"/>
    </source>
</evidence>
<dbReference type="RefSeq" id="WP_149773111.1">
    <property type="nucleotide sequence ID" value="NZ_SSGD01000155.1"/>
</dbReference>
<dbReference type="Pfam" id="PF13577">
    <property type="entry name" value="SnoaL_4"/>
    <property type="match status" value="1"/>
</dbReference>
<comment type="caution">
    <text evidence="2">The sequence shown here is derived from an EMBL/GenBank/DDBJ whole genome shotgun (WGS) entry which is preliminary data.</text>
</comment>
<gene>
    <name evidence="2" type="ORF">E6Q54_21115</name>
</gene>
<dbReference type="Proteomes" id="UP000321797">
    <property type="component" value="Unassembled WGS sequence"/>
</dbReference>
<reference evidence="2 3" key="1">
    <citation type="submission" date="2018-09" db="EMBL/GenBank/DDBJ databases">
        <title>Metagenome Assembled Genomes from an Advanced Water Purification Facility.</title>
        <authorList>
            <person name="Stamps B.W."/>
            <person name="Spear J.R."/>
        </authorList>
    </citation>
    <scope>NUCLEOTIDE SEQUENCE [LARGE SCALE GENOMIC DNA]</scope>
    <source>
        <strain evidence="2">Bin_29_2</strain>
    </source>
</reference>